<keyword evidence="10" id="KW-1185">Reference proteome</keyword>
<feature type="transmembrane region" description="Helical" evidence="7">
    <location>
        <begin position="232"/>
        <end position="257"/>
    </location>
</feature>
<keyword evidence="5 7" id="KW-1133">Transmembrane helix</keyword>
<dbReference type="Gene3D" id="1.10.3720.10">
    <property type="entry name" value="MetI-like"/>
    <property type="match status" value="1"/>
</dbReference>
<evidence type="ECO:0000313" key="9">
    <source>
        <dbReference type="EMBL" id="RMB08634.1"/>
    </source>
</evidence>
<dbReference type="SUPFAM" id="SSF161098">
    <property type="entry name" value="MetI-like"/>
    <property type="match status" value="1"/>
</dbReference>
<dbReference type="PANTHER" id="PTHR30151">
    <property type="entry name" value="ALKANE SULFONATE ABC TRANSPORTER-RELATED, MEMBRANE SUBUNIT"/>
    <property type="match status" value="1"/>
</dbReference>
<dbReference type="EMBL" id="REFR01000010">
    <property type="protein sequence ID" value="RMB08634.1"/>
    <property type="molecule type" value="Genomic_DNA"/>
</dbReference>
<feature type="transmembrane region" description="Helical" evidence="7">
    <location>
        <begin position="98"/>
        <end position="124"/>
    </location>
</feature>
<dbReference type="Proteomes" id="UP000271227">
    <property type="component" value="Unassembled WGS sequence"/>
</dbReference>
<dbReference type="GO" id="GO:0055085">
    <property type="term" value="P:transmembrane transport"/>
    <property type="evidence" value="ECO:0007669"/>
    <property type="project" value="InterPro"/>
</dbReference>
<accession>A0A3M0CGB3</accession>
<dbReference type="FunCoup" id="A0A3M0CGB3">
    <property type="interactions" value="290"/>
</dbReference>
<name>A0A3M0CGB3_9PROT</name>
<evidence type="ECO:0000256" key="7">
    <source>
        <dbReference type="RuleBase" id="RU363032"/>
    </source>
</evidence>
<dbReference type="InParanoid" id="A0A3M0CGB3"/>
<feature type="transmembrane region" description="Helical" evidence="7">
    <location>
        <begin position="72"/>
        <end position="92"/>
    </location>
</feature>
<feature type="domain" description="ABC transmembrane type-1" evidence="8">
    <location>
        <begin position="64"/>
        <end position="249"/>
    </location>
</feature>
<sequence length="263" mass="28087">MIPRTRMIRVRAGRILPPVILLLALVAVWEGAVHYYAVPRFVLPAPSAIAGAFVTDGAGLFMAALATLKVTLMALAAAFASGALLSLAFSLSRTVERALFPFAVLLQVTPIVSIAPLVLIWVGIDHVERALVIIAWLAAFFPILANMSAGLRAVDADLEDLFRLYGASGPQRFWLLLWPTALPFMLAGLKVSAGLALIGAVVAEFVAGSGGATGLAWRLLEAGNRLQIEKMFAGLILLAVIGVGLFFAFSALEAYLLRHRRRS</sequence>
<proteinExistence type="inferred from homology"/>
<evidence type="ECO:0000256" key="2">
    <source>
        <dbReference type="ARBA" id="ARBA00022448"/>
    </source>
</evidence>
<dbReference type="InterPro" id="IPR035906">
    <property type="entry name" value="MetI-like_sf"/>
</dbReference>
<dbReference type="Pfam" id="PF00528">
    <property type="entry name" value="BPD_transp_1"/>
    <property type="match status" value="1"/>
</dbReference>
<evidence type="ECO:0000256" key="5">
    <source>
        <dbReference type="ARBA" id="ARBA00022989"/>
    </source>
</evidence>
<gene>
    <name evidence="9" type="ORF">BXY39_1269</name>
</gene>
<comment type="similarity">
    <text evidence="7">Belongs to the binding-protein-dependent transport system permease family.</text>
</comment>
<keyword evidence="3" id="KW-1003">Cell membrane</keyword>
<keyword evidence="4 7" id="KW-0812">Transmembrane</keyword>
<keyword evidence="2 7" id="KW-0813">Transport</keyword>
<dbReference type="RefSeq" id="WP_245998983.1">
    <property type="nucleotide sequence ID" value="NZ_REFR01000010.1"/>
</dbReference>
<feature type="transmembrane region" description="Helical" evidence="7">
    <location>
        <begin position="12"/>
        <end position="29"/>
    </location>
</feature>
<evidence type="ECO:0000259" key="8">
    <source>
        <dbReference type="PROSITE" id="PS50928"/>
    </source>
</evidence>
<dbReference type="PANTHER" id="PTHR30151:SF41">
    <property type="entry name" value="ABC TRANSPORTER PERMEASE PROTEIN"/>
    <property type="match status" value="1"/>
</dbReference>
<comment type="subcellular location">
    <subcellularLocation>
        <location evidence="1 7">Cell membrane</location>
        <topology evidence="1 7">Multi-pass membrane protein</topology>
    </subcellularLocation>
</comment>
<evidence type="ECO:0000313" key="10">
    <source>
        <dbReference type="Proteomes" id="UP000271227"/>
    </source>
</evidence>
<feature type="transmembrane region" description="Helical" evidence="7">
    <location>
        <begin position="196"/>
        <end position="220"/>
    </location>
</feature>
<organism evidence="9 10">
    <name type="scientific">Eilatimonas milleporae</name>
    <dbReference type="NCBI Taxonomy" id="911205"/>
    <lineage>
        <taxon>Bacteria</taxon>
        <taxon>Pseudomonadati</taxon>
        <taxon>Pseudomonadota</taxon>
        <taxon>Alphaproteobacteria</taxon>
        <taxon>Kordiimonadales</taxon>
        <taxon>Kordiimonadaceae</taxon>
        <taxon>Eilatimonas</taxon>
    </lineage>
</organism>
<reference evidence="9 10" key="1">
    <citation type="submission" date="2018-10" db="EMBL/GenBank/DDBJ databases">
        <title>Genomic Encyclopedia of Archaeal and Bacterial Type Strains, Phase II (KMG-II): from individual species to whole genera.</title>
        <authorList>
            <person name="Goeker M."/>
        </authorList>
    </citation>
    <scope>NUCLEOTIDE SEQUENCE [LARGE SCALE GENOMIC DNA]</scope>
    <source>
        <strain evidence="9 10">DSM 25217</strain>
    </source>
</reference>
<dbReference type="PROSITE" id="PS50928">
    <property type="entry name" value="ABC_TM1"/>
    <property type="match status" value="1"/>
</dbReference>
<dbReference type="AlphaFoldDB" id="A0A3M0CGB3"/>
<feature type="transmembrane region" description="Helical" evidence="7">
    <location>
        <begin position="131"/>
        <end position="151"/>
    </location>
</feature>
<evidence type="ECO:0000256" key="4">
    <source>
        <dbReference type="ARBA" id="ARBA00022692"/>
    </source>
</evidence>
<feature type="transmembrane region" description="Helical" evidence="7">
    <location>
        <begin position="171"/>
        <end position="189"/>
    </location>
</feature>
<keyword evidence="6 7" id="KW-0472">Membrane</keyword>
<dbReference type="InterPro" id="IPR000515">
    <property type="entry name" value="MetI-like"/>
</dbReference>
<protein>
    <submittedName>
        <fullName evidence="9">NitT/TauT family transport system permease protein</fullName>
    </submittedName>
</protein>
<evidence type="ECO:0000256" key="6">
    <source>
        <dbReference type="ARBA" id="ARBA00023136"/>
    </source>
</evidence>
<feature type="transmembrane region" description="Helical" evidence="7">
    <location>
        <begin position="41"/>
        <end position="65"/>
    </location>
</feature>
<evidence type="ECO:0000256" key="1">
    <source>
        <dbReference type="ARBA" id="ARBA00004651"/>
    </source>
</evidence>
<dbReference type="GO" id="GO:0005886">
    <property type="term" value="C:plasma membrane"/>
    <property type="evidence" value="ECO:0007669"/>
    <property type="project" value="UniProtKB-SubCell"/>
</dbReference>
<evidence type="ECO:0000256" key="3">
    <source>
        <dbReference type="ARBA" id="ARBA00022475"/>
    </source>
</evidence>
<comment type="caution">
    <text evidence="9">The sequence shown here is derived from an EMBL/GenBank/DDBJ whole genome shotgun (WGS) entry which is preliminary data.</text>
</comment>
<dbReference type="CDD" id="cd06261">
    <property type="entry name" value="TM_PBP2"/>
    <property type="match status" value="1"/>
</dbReference>